<evidence type="ECO:0000313" key="2">
    <source>
        <dbReference type="Proteomes" id="UP000324629"/>
    </source>
</evidence>
<protein>
    <recommendedName>
        <fullName evidence="3">Phosphatidylinositol-specific phospholipase C X domain-containing protein</fullName>
    </recommendedName>
</protein>
<dbReference type="InterPro" id="IPR017946">
    <property type="entry name" value="PLC-like_Pdiesterase_TIM-brl"/>
</dbReference>
<dbReference type="GO" id="GO:0008081">
    <property type="term" value="F:phosphoric diester hydrolase activity"/>
    <property type="evidence" value="ECO:0007669"/>
    <property type="project" value="InterPro"/>
</dbReference>
<evidence type="ECO:0000313" key="1">
    <source>
        <dbReference type="EMBL" id="KAA3679563.1"/>
    </source>
</evidence>
<accession>A0A5J4NVJ0</accession>
<reference evidence="1 2" key="1">
    <citation type="journal article" date="2019" name="Gigascience">
        <title>Whole-genome sequence of the oriental lung fluke Paragonimus westermani.</title>
        <authorList>
            <person name="Oey H."/>
            <person name="Zakrzewski M."/>
            <person name="Narain K."/>
            <person name="Devi K.R."/>
            <person name="Agatsuma T."/>
            <person name="Nawaratna S."/>
            <person name="Gobert G.N."/>
            <person name="Jones M.K."/>
            <person name="Ragan M.A."/>
            <person name="McManus D.P."/>
            <person name="Krause L."/>
        </authorList>
    </citation>
    <scope>NUCLEOTIDE SEQUENCE [LARGE SCALE GENOMIC DNA]</scope>
    <source>
        <strain evidence="1 2">IND2009</strain>
    </source>
</reference>
<keyword evidence="2" id="KW-1185">Reference proteome</keyword>
<dbReference type="PANTHER" id="PTHR13593">
    <property type="match status" value="1"/>
</dbReference>
<dbReference type="SUPFAM" id="SSF51695">
    <property type="entry name" value="PLC-like phosphodiesterases"/>
    <property type="match status" value="1"/>
</dbReference>
<proteinExistence type="predicted"/>
<dbReference type="Proteomes" id="UP000324629">
    <property type="component" value="Unassembled WGS sequence"/>
</dbReference>
<dbReference type="Gene3D" id="3.20.20.190">
    <property type="entry name" value="Phosphatidylinositol (PI) phosphodiesterase"/>
    <property type="match status" value="1"/>
</dbReference>
<evidence type="ECO:0008006" key="3">
    <source>
        <dbReference type="Google" id="ProtNLM"/>
    </source>
</evidence>
<dbReference type="PANTHER" id="PTHR13593:SF113">
    <property type="entry name" value="SI:DKEY-266F7.9"/>
    <property type="match status" value="1"/>
</dbReference>
<feature type="non-terminal residue" evidence="1">
    <location>
        <position position="1"/>
    </location>
</feature>
<dbReference type="AlphaFoldDB" id="A0A5J4NVJ0"/>
<dbReference type="EMBL" id="QNGE01000699">
    <property type="protein sequence ID" value="KAA3679563.1"/>
    <property type="molecule type" value="Genomic_DNA"/>
</dbReference>
<dbReference type="InterPro" id="IPR051057">
    <property type="entry name" value="PI-PLC_domain"/>
</dbReference>
<dbReference type="GO" id="GO:0006629">
    <property type="term" value="P:lipid metabolic process"/>
    <property type="evidence" value="ECO:0007669"/>
    <property type="project" value="InterPro"/>
</dbReference>
<name>A0A5J4NVJ0_9TREM</name>
<gene>
    <name evidence="1" type="ORF">DEA37_0004593</name>
</gene>
<sequence>PCHCGHRSLVTHQPSTLRSGLKSIMARSSVQVVPIDLCNWMSNLSAEVYRQPLNWLAIPGSHNSFTSAINRHSVPSPDGSAYRLVRLMPQCMVGSILPRWTITQSVDIVGQLRGGIRYFDLRVCVQKADVKHSTADMDTFILVHGQYATPVTKELSKIVQFSREHPREVILLDFNHLYEFHTEEQLLKFEKVVCDILNPLLYPFESQIPSLDTVWKSGKSILFFNCMRAQGNDKFWPGSRMVSLWPETSHVNEMIRFLNQRYGPSYNRQANTFYVHQGILTPDASYVVHHSLGSVRRLAKSAGQAFQQWLLAPERMAGPRGINVTLMDFVISDFPDYARTVILLNYKS</sequence>
<comment type="caution">
    <text evidence="1">The sequence shown here is derived from an EMBL/GenBank/DDBJ whole genome shotgun (WGS) entry which is preliminary data.</text>
</comment>
<organism evidence="1 2">
    <name type="scientific">Paragonimus westermani</name>
    <dbReference type="NCBI Taxonomy" id="34504"/>
    <lineage>
        <taxon>Eukaryota</taxon>
        <taxon>Metazoa</taxon>
        <taxon>Spiralia</taxon>
        <taxon>Lophotrochozoa</taxon>
        <taxon>Platyhelminthes</taxon>
        <taxon>Trematoda</taxon>
        <taxon>Digenea</taxon>
        <taxon>Plagiorchiida</taxon>
        <taxon>Troglotremata</taxon>
        <taxon>Troglotrematidae</taxon>
        <taxon>Paragonimus</taxon>
    </lineage>
</organism>